<gene>
    <name evidence="2" type="ORF">MU1_48280</name>
</gene>
<dbReference type="Pfam" id="PF08241">
    <property type="entry name" value="Methyltransf_11"/>
    <property type="match status" value="1"/>
</dbReference>
<proteinExistence type="predicted"/>
<dbReference type="PANTHER" id="PTHR43861:SF1">
    <property type="entry name" value="TRANS-ACONITATE 2-METHYLTRANSFERASE"/>
    <property type="match status" value="1"/>
</dbReference>
<keyword evidence="2" id="KW-0808">Transferase</keyword>
<dbReference type="InterPro" id="IPR029063">
    <property type="entry name" value="SAM-dependent_MTases_sf"/>
</dbReference>
<keyword evidence="3" id="KW-1185">Reference proteome</keyword>
<evidence type="ECO:0000313" key="3">
    <source>
        <dbReference type="Proteomes" id="UP001157114"/>
    </source>
</evidence>
<dbReference type="PANTHER" id="PTHR43861">
    <property type="entry name" value="TRANS-ACONITATE 2-METHYLTRANSFERASE-RELATED"/>
    <property type="match status" value="1"/>
</dbReference>
<dbReference type="InterPro" id="IPR013216">
    <property type="entry name" value="Methyltransf_11"/>
</dbReference>
<keyword evidence="2" id="KW-0489">Methyltransferase</keyword>
<sequence>MTEFWEASFIHHQTMWGFEPADSAVWTKDLFLEKQVKDILIPGIGYGRNARVFIDSGIQVTGIEISQTAIDLARQSGLEIEIYQGSVSEMPFDNKLYDGIFSYALIHLLNPQERQKFIQDCYNQLKPGGYMIFTAIAQNAPMYGKGEQLADHYYEISEGLRMFFYDAESIQREFGDYGLVQFSEIIEPHKHAEGKAPFPFLLIQCHKER</sequence>
<dbReference type="SUPFAM" id="SSF53335">
    <property type="entry name" value="S-adenosyl-L-methionine-dependent methyltransferases"/>
    <property type="match status" value="1"/>
</dbReference>
<organism evidence="2 3">
    <name type="scientific">Paenibacillus glycanilyticus</name>
    <dbReference type="NCBI Taxonomy" id="126569"/>
    <lineage>
        <taxon>Bacteria</taxon>
        <taxon>Bacillati</taxon>
        <taxon>Bacillota</taxon>
        <taxon>Bacilli</taxon>
        <taxon>Bacillales</taxon>
        <taxon>Paenibacillaceae</taxon>
        <taxon>Paenibacillus</taxon>
    </lineage>
</organism>
<name>A0ABQ6GIG2_9BACL</name>
<accession>A0ABQ6GIG2</accession>
<feature type="domain" description="Methyltransferase type 11" evidence="1">
    <location>
        <begin position="43"/>
        <end position="133"/>
    </location>
</feature>
<protein>
    <submittedName>
        <fullName evidence="2">Methyltransferase</fullName>
    </submittedName>
</protein>
<reference evidence="2 3" key="1">
    <citation type="submission" date="2023-03" db="EMBL/GenBank/DDBJ databases">
        <title>Draft genome sequence of the bacteria which degrade cell wall of Tricholomamatutake.</title>
        <authorList>
            <person name="Konishi Y."/>
            <person name="Fukuta Y."/>
            <person name="Shirasaka N."/>
        </authorList>
    </citation>
    <scope>NUCLEOTIDE SEQUENCE [LARGE SCALE GENOMIC DNA]</scope>
    <source>
        <strain evidence="3">mu1</strain>
    </source>
</reference>
<dbReference type="CDD" id="cd02440">
    <property type="entry name" value="AdoMet_MTases"/>
    <property type="match status" value="1"/>
</dbReference>
<evidence type="ECO:0000259" key="1">
    <source>
        <dbReference type="Pfam" id="PF08241"/>
    </source>
</evidence>
<evidence type="ECO:0000313" key="2">
    <source>
        <dbReference type="EMBL" id="GLX70482.1"/>
    </source>
</evidence>
<dbReference type="RefSeq" id="WP_284241259.1">
    <property type="nucleotide sequence ID" value="NZ_BSSQ01000019.1"/>
</dbReference>
<comment type="caution">
    <text evidence="2">The sequence shown here is derived from an EMBL/GenBank/DDBJ whole genome shotgun (WGS) entry which is preliminary data.</text>
</comment>
<dbReference type="GO" id="GO:0008168">
    <property type="term" value="F:methyltransferase activity"/>
    <property type="evidence" value="ECO:0007669"/>
    <property type="project" value="UniProtKB-KW"/>
</dbReference>
<dbReference type="Gene3D" id="3.40.50.150">
    <property type="entry name" value="Vaccinia Virus protein VP39"/>
    <property type="match status" value="1"/>
</dbReference>
<dbReference type="GO" id="GO:0032259">
    <property type="term" value="P:methylation"/>
    <property type="evidence" value="ECO:0007669"/>
    <property type="project" value="UniProtKB-KW"/>
</dbReference>
<dbReference type="EMBL" id="BSSQ01000019">
    <property type="protein sequence ID" value="GLX70482.1"/>
    <property type="molecule type" value="Genomic_DNA"/>
</dbReference>
<dbReference type="Proteomes" id="UP001157114">
    <property type="component" value="Unassembled WGS sequence"/>
</dbReference>